<reference evidence="3 4" key="1">
    <citation type="submission" date="2021-10" db="EMBL/GenBank/DDBJ databases">
        <title>Alishewanella koreense sp. nov. isolated from seawater of southwestern coast in South Korea and the proposal for the reclassification of Rheinheimera perlucida and Rheinheimera tuosuensis as Arsukibacterium perlucida and Arsukibacterium tuosuensis.</title>
        <authorList>
            <person name="Kim K.H."/>
            <person name="Ruan W."/>
            <person name="Kim K.R."/>
            <person name="Baek J.H."/>
            <person name="Jeon C.O."/>
        </authorList>
    </citation>
    <scope>NUCLEOTIDE SEQUENCE [LARGE SCALE GENOMIC DNA]</scope>
    <source>
        <strain evidence="3 4">16-MA</strain>
    </source>
</reference>
<feature type="domain" description="CN hydrolase" evidence="2">
    <location>
        <begin position="11"/>
        <end position="260"/>
    </location>
</feature>
<dbReference type="Gene3D" id="3.60.110.10">
    <property type="entry name" value="Carbon-nitrogen hydrolase"/>
    <property type="match status" value="1"/>
</dbReference>
<evidence type="ECO:0000313" key="4">
    <source>
        <dbReference type="Proteomes" id="UP000633814"/>
    </source>
</evidence>
<protein>
    <submittedName>
        <fullName evidence="3">Carbon-nitrogen hydrolase family protein</fullName>
    </submittedName>
</protein>
<sequence>MITLNPAQTKWQLSAIQFNSQPDPESNLYFLREQLAQLPRALQHLVVLPECFAVFGGAEGVQQRYQEPLGHGPIQQACAALAQQYQLYLVAGSLPTCTDEPTRFAASSVFFAPDGQLLADYQKLHLFDVSVNDSMGSYRESLSTQPGKKLTLSEQGSLKLGMTICYDVRFAGLTQALADQGMNVLSVPAAFTEVTGAAHWHTLLRARAIESQSFVVAPGQTGTHANGRKTFGHSLIISPWGEVLAEAGSAPGWISVAVDLADCQQLAVNMPVKQHNRFRSELK</sequence>
<dbReference type="Pfam" id="PF00795">
    <property type="entry name" value="CN_hydrolase"/>
    <property type="match status" value="1"/>
</dbReference>
<keyword evidence="1 3" id="KW-0378">Hydrolase</keyword>
<dbReference type="EMBL" id="JAEINI020000022">
    <property type="protein sequence ID" value="MCB5228365.1"/>
    <property type="molecule type" value="Genomic_DNA"/>
</dbReference>
<dbReference type="InterPro" id="IPR036526">
    <property type="entry name" value="C-N_Hydrolase_sf"/>
</dbReference>
<accession>A0ABS8C8T8</accession>
<organism evidence="3 4">
    <name type="scientific">Alishewanella maricola</name>
    <dbReference type="NCBI Taxonomy" id="2795740"/>
    <lineage>
        <taxon>Bacteria</taxon>
        <taxon>Pseudomonadati</taxon>
        <taxon>Pseudomonadota</taxon>
        <taxon>Gammaproteobacteria</taxon>
        <taxon>Alteromonadales</taxon>
        <taxon>Alteromonadaceae</taxon>
        <taxon>Alishewanella</taxon>
    </lineage>
</organism>
<evidence type="ECO:0000256" key="1">
    <source>
        <dbReference type="ARBA" id="ARBA00022801"/>
    </source>
</evidence>
<dbReference type="SUPFAM" id="SSF56317">
    <property type="entry name" value="Carbon-nitrogen hydrolase"/>
    <property type="match status" value="1"/>
</dbReference>
<gene>
    <name evidence="3" type="ORF">JAO78_016285</name>
</gene>
<evidence type="ECO:0000259" key="2">
    <source>
        <dbReference type="PROSITE" id="PS50263"/>
    </source>
</evidence>
<dbReference type="RefSeq" id="WP_226752421.1">
    <property type="nucleotide sequence ID" value="NZ_JAEINI020000022.1"/>
</dbReference>
<dbReference type="CDD" id="cd07572">
    <property type="entry name" value="nit"/>
    <property type="match status" value="1"/>
</dbReference>
<dbReference type="InterPro" id="IPR003010">
    <property type="entry name" value="C-N_Hydrolase"/>
</dbReference>
<evidence type="ECO:0000313" key="3">
    <source>
        <dbReference type="EMBL" id="MCB5228365.1"/>
    </source>
</evidence>
<name>A0ABS8C8T8_9ALTE</name>
<dbReference type="Proteomes" id="UP000633814">
    <property type="component" value="Unassembled WGS sequence"/>
</dbReference>
<dbReference type="PANTHER" id="PTHR23088:SF27">
    <property type="entry name" value="DEAMINATED GLUTATHIONE AMIDASE"/>
    <property type="match status" value="1"/>
</dbReference>
<keyword evidence="4" id="KW-1185">Reference proteome</keyword>
<dbReference type="PROSITE" id="PS50263">
    <property type="entry name" value="CN_HYDROLASE"/>
    <property type="match status" value="1"/>
</dbReference>
<dbReference type="GO" id="GO:0016787">
    <property type="term" value="F:hydrolase activity"/>
    <property type="evidence" value="ECO:0007669"/>
    <property type="project" value="UniProtKB-KW"/>
</dbReference>
<dbReference type="PANTHER" id="PTHR23088">
    <property type="entry name" value="NITRILASE-RELATED"/>
    <property type="match status" value="1"/>
</dbReference>
<comment type="caution">
    <text evidence="3">The sequence shown here is derived from an EMBL/GenBank/DDBJ whole genome shotgun (WGS) entry which is preliminary data.</text>
</comment>
<dbReference type="InterPro" id="IPR045254">
    <property type="entry name" value="Nit1/2_C-N_Hydrolase"/>
</dbReference>
<proteinExistence type="predicted"/>